<sequence length="130" mass="13920">MAMRAVIVRRLVKPRWDALSRSGMRRGISDRVLGEEERAVENVYIKKMEKEKMEKLLRQGFSAEEAKAAISGSPTASPEAAKAAAAAAAKPSTDGNTNYAAIAGVVGGAGLAYWYFSSPSKRQTDNKVSG</sequence>
<accession>A0ABP1BSN3</accession>
<evidence type="ECO:0000256" key="1">
    <source>
        <dbReference type="SAM" id="Phobius"/>
    </source>
</evidence>
<keyword evidence="1" id="KW-0472">Membrane</keyword>
<organism evidence="2 3">
    <name type="scientific">Sphagnum jensenii</name>
    <dbReference type="NCBI Taxonomy" id="128206"/>
    <lineage>
        <taxon>Eukaryota</taxon>
        <taxon>Viridiplantae</taxon>
        <taxon>Streptophyta</taxon>
        <taxon>Embryophyta</taxon>
        <taxon>Bryophyta</taxon>
        <taxon>Sphagnophytina</taxon>
        <taxon>Sphagnopsida</taxon>
        <taxon>Sphagnales</taxon>
        <taxon>Sphagnaceae</taxon>
        <taxon>Sphagnum</taxon>
    </lineage>
</organism>
<reference evidence="2" key="1">
    <citation type="submission" date="2024-03" db="EMBL/GenBank/DDBJ databases">
        <authorList>
            <consortium name="ELIXIR-Norway"/>
            <consortium name="Elixir Norway"/>
        </authorList>
    </citation>
    <scope>NUCLEOTIDE SEQUENCE</scope>
</reference>
<keyword evidence="1" id="KW-1133">Transmembrane helix</keyword>
<gene>
    <name evidence="2" type="ORF">CSSPJE1EN2_LOCUS20850</name>
</gene>
<dbReference type="Proteomes" id="UP001497522">
    <property type="component" value="Chromosome 7"/>
</dbReference>
<feature type="transmembrane region" description="Helical" evidence="1">
    <location>
        <begin position="99"/>
        <end position="116"/>
    </location>
</feature>
<dbReference type="EMBL" id="OZ023708">
    <property type="protein sequence ID" value="CAK9879286.1"/>
    <property type="molecule type" value="Genomic_DNA"/>
</dbReference>
<name>A0ABP1BSN3_9BRYO</name>
<keyword evidence="3" id="KW-1185">Reference proteome</keyword>
<protein>
    <submittedName>
        <fullName evidence="2">Uncharacterized protein</fullName>
    </submittedName>
</protein>
<evidence type="ECO:0000313" key="2">
    <source>
        <dbReference type="EMBL" id="CAK9879286.1"/>
    </source>
</evidence>
<dbReference type="PANTHER" id="PTHR33878:SF1">
    <property type="entry name" value="OS08G0559000 PROTEIN"/>
    <property type="match status" value="1"/>
</dbReference>
<dbReference type="PANTHER" id="PTHR33878">
    <property type="entry name" value="OS08G0559000 PROTEIN"/>
    <property type="match status" value="1"/>
</dbReference>
<proteinExistence type="predicted"/>
<evidence type="ECO:0000313" key="3">
    <source>
        <dbReference type="Proteomes" id="UP001497522"/>
    </source>
</evidence>
<keyword evidence="1" id="KW-0812">Transmembrane</keyword>
<dbReference type="InterPro" id="IPR045284">
    <property type="entry name" value="At2g27730-like"/>
</dbReference>